<organism evidence="3 4">
    <name type="scientific">Suillus discolor</name>
    <dbReference type="NCBI Taxonomy" id="1912936"/>
    <lineage>
        <taxon>Eukaryota</taxon>
        <taxon>Fungi</taxon>
        <taxon>Dikarya</taxon>
        <taxon>Basidiomycota</taxon>
        <taxon>Agaricomycotina</taxon>
        <taxon>Agaricomycetes</taxon>
        <taxon>Agaricomycetidae</taxon>
        <taxon>Boletales</taxon>
        <taxon>Suillineae</taxon>
        <taxon>Suillaceae</taxon>
        <taxon>Suillus</taxon>
    </lineage>
</organism>
<feature type="signal peptide" evidence="2">
    <location>
        <begin position="1"/>
        <end position="21"/>
    </location>
</feature>
<feature type="transmembrane region" description="Helical" evidence="1">
    <location>
        <begin position="203"/>
        <end position="227"/>
    </location>
</feature>
<proteinExistence type="predicted"/>
<evidence type="ECO:0000313" key="4">
    <source>
        <dbReference type="Proteomes" id="UP000823399"/>
    </source>
</evidence>
<feature type="transmembrane region" description="Helical" evidence="1">
    <location>
        <begin position="247"/>
        <end position="272"/>
    </location>
</feature>
<name>A0A9P7ESB1_9AGAM</name>
<comment type="caution">
    <text evidence="3">The sequence shown here is derived from an EMBL/GenBank/DDBJ whole genome shotgun (WGS) entry which is preliminary data.</text>
</comment>
<dbReference type="OrthoDB" id="5392263at2759"/>
<keyword evidence="1" id="KW-0812">Transmembrane</keyword>
<protein>
    <recommendedName>
        <fullName evidence="5">Membrane-associated protein</fullName>
    </recommendedName>
</protein>
<evidence type="ECO:0000256" key="1">
    <source>
        <dbReference type="SAM" id="Phobius"/>
    </source>
</evidence>
<evidence type="ECO:0000256" key="2">
    <source>
        <dbReference type="SAM" id="SignalP"/>
    </source>
</evidence>
<keyword evidence="2" id="KW-0732">Signal</keyword>
<feature type="transmembrane region" description="Helical" evidence="1">
    <location>
        <begin position="174"/>
        <end position="191"/>
    </location>
</feature>
<keyword evidence="1" id="KW-1133">Transmembrane helix</keyword>
<dbReference type="EMBL" id="JABBWM010000175">
    <property type="protein sequence ID" value="KAG2085395.1"/>
    <property type="molecule type" value="Genomic_DNA"/>
</dbReference>
<sequence>MWLWLILIVIGWLLLSPKCDSNAYKLRTTDICRGVGALPASSRRALAITATGNDVMSPDELFTPPVFNYSRSLRWASTAETVYMVFKEDLEASEKVHLPVCGSDGDGSGINDPTDHIESIPYIDTMQDIHDKGQRGSLQYFLLYCTEPDGVQSQCSHWAPGVFTRMFIASCTSLALQWGTIGAAFMVGWFTPTTKLGCRSLGYLLYGVISTLVWMMLLISSILAHSAAADPRRASLSTRVALAFSHIMRWTGKLFAILNFFLVIMASVLQYSSFYDRCFCNSSVFGRGGAAYIVILETAAQAAQAKNAWIAALVLACTSAAAFLGILGLLLDTLPSLPS</sequence>
<evidence type="ECO:0000313" key="3">
    <source>
        <dbReference type="EMBL" id="KAG2085395.1"/>
    </source>
</evidence>
<dbReference type="Proteomes" id="UP000823399">
    <property type="component" value="Unassembled WGS sequence"/>
</dbReference>
<feature type="transmembrane region" description="Helical" evidence="1">
    <location>
        <begin position="309"/>
        <end position="331"/>
    </location>
</feature>
<accession>A0A9P7ESB1</accession>
<dbReference type="RefSeq" id="XP_041284664.1">
    <property type="nucleotide sequence ID" value="XM_041439387.1"/>
</dbReference>
<dbReference type="AlphaFoldDB" id="A0A9P7ESB1"/>
<dbReference type="GeneID" id="64701646"/>
<evidence type="ECO:0008006" key="5">
    <source>
        <dbReference type="Google" id="ProtNLM"/>
    </source>
</evidence>
<gene>
    <name evidence="3" type="ORF">F5147DRAFT_730496</name>
</gene>
<reference evidence="3" key="1">
    <citation type="journal article" date="2020" name="New Phytol.">
        <title>Comparative genomics reveals dynamic genome evolution in host specialist ectomycorrhizal fungi.</title>
        <authorList>
            <person name="Lofgren L.A."/>
            <person name="Nguyen N.H."/>
            <person name="Vilgalys R."/>
            <person name="Ruytinx J."/>
            <person name="Liao H.L."/>
            <person name="Branco S."/>
            <person name="Kuo A."/>
            <person name="LaButti K."/>
            <person name="Lipzen A."/>
            <person name="Andreopoulos W."/>
            <person name="Pangilinan J."/>
            <person name="Riley R."/>
            <person name="Hundley H."/>
            <person name="Na H."/>
            <person name="Barry K."/>
            <person name="Grigoriev I.V."/>
            <person name="Stajich J.E."/>
            <person name="Kennedy P.G."/>
        </authorList>
    </citation>
    <scope>NUCLEOTIDE SEQUENCE</scope>
    <source>
        <strain evidence="3">FC423</strain>
    </source>
</reference>
<keyword evidence="4" id="KW-1185">Reference proteome</keyword>
<keyword evidence="1" id="KW-0472">Membrane</keyword>
<feature type="chain" id="PRO_5040482417" description="Membrane-associated protein" evidence="2">
    <location>
        <begin position="22"/>
        <end position="339"/>
    </location>
</feature>